<sequence length="77" mass="8684">MNKPSDKASGPDDSTGRDHEPALEQHSASDPDSPLTPAERRMEERIGKWLEKGRAREERARAAGLSQEAARESWTWR</sequence>
<organism evidence="2 3">
    <name type="scientific">Nocardiopsis coralli</name>
    <dbReference type="NCBI Taxonomy" id="2772213"/>
    <lineage>
        <taxon>Bacteria</taxon>
        <taxon>Bacillati</taxon>
        <taxon>Actinomycetota</taxon>
        <taxon>Actinomycetes</taxon>
        <taxon>Streptosporangiales</taxon>
        <taxon>Nocardiopsidaceae</taxon>
        <taxon>Nocardiopsis</taxon>
    </lineage>
</organism>
<feature type="region of interest" description="Disordered" evidence="1">
    <location>
        <begin position="1"/>
        <end position="77"/>
    </location>
</feature>
<protein>
    <submittedName>
        <fullName evidence="2">Uncharacterized protein</fullName>
    </submittedName>
</protein>
<proteinExistence type="predicted"/>
<feature type="compositionally biased region" description="Basic and acidic residues" evidence="1">
    <location>
        <begin position="1"/>
        <end position="29"/>
    </location>
</feature>
<evidence type="ECO:0000256" key="1">
    <source>
        <dbReference type="SAM" id="MobiDB-lite"/>
    </source>
</evidence>
<name>A0ABR9P1R6_9ACTN</name>
<evidence type="ECO:0000313" key="3">
    <source>
        <dbReference type="Proteomes" id="UP000806528"/>
    </source>
</evidence>
<keyword evidence="3" id="KW-1185">Reference proteome</keyword>
<dbReference type="Proteomes" id="UP000806528">
    <property type="component" value="Unassembled WGS sequence"/>
</dbReference>
<comment type="caution">
    <text evidence="2">The sequence shown here is derived from an EMBL/GenBank/DDBJ whole genome shotgun (WGS) entry which is preliminary data.</text>
</comment>
<evidence type="ECO:0000313" key="2">
    <source>
        <dbReference type="EMBL" id="MBE2997788.1"/>
    </source>
</evidence>
<accession>A0ABR9P1R6</accession>
<gene>
    <name evidence="2" type="ORF">IDM40_03555</name>
</gene>
<dbReference type="EMBL" id="JADBGI010000003">
    <property type="protein sequence ID" value="MBE2997788.1"/>
    <property type="molecule type" value="Genomic_DNA"/>
</dbReference>
<dbReference type="RefSeq" id="WP_193120456.1">
    <property type="nucleotide sequence ID" value="NZ_JADBGI010000003.1"/>
</dbReference>
<feature type="compositionally biased region" description="Basic and acidic residues" evidence="1">
    <location>
        <begin position="38"/>
        <end position="61"/>
    </location>
</feature>
<reference evidence="2 3" key="1">
    <citation type="submission" date="2020-09" db="EMBL/GenBank/DDBJ databases">
        <title>Diversity and distribution of actinomycetes associated with coral in the coast of Hainan.</title>
        <authorList>
            <person name="Li F."/>
        </authorList>
    </citation>
    <scope>NUCLEOTIDE SEQUENCE [LARGE SCALE GENOMIC DNA]</scope>
    <source>
        <strain evidence="2 3">HNM0947</strain>
    </source>
</reference>